<dbReference type="AlphaFoldDB" id="A0A380EQ39"/>
<dbReference type="InterPro" id="IPR022372">
    <property type="entry name" value="Accessory_SS_Asp1"/>
</dbReference>
<proteinExistence type="predicted"/>
<gene>
    <name evidence="1" type="primary">asp1_1</name>
    <name evidence="1" type="ORF">NCTC10702_04114</name>
</gene>
<name>A0A380EQ39_STAAU</name>
<sequence>MQLALGFTINGQQTDYVSDYDNGRIINTVDELDDALNYYLFYLKNWNYAYAYSLKLIDAYASKNIINQLDELIEGENDAT</sequence>
<dbReference type="Proteomes" id="UP000254116">
    <property type="component" value="Unassembled WGS sequence"/>
</dbReference>
<reference evidence="1 2" key="1">
    <citation type="submission" date="2018-06" db="EMBL/GenBank/DDBJ databases">
        <authorList>
            <consortium name="Pathogen Informatics"/>
            <person name="Doyle S."/>
        </authorList>
    </citation>
    <scope>NUCLEOTIDE SEQUENCE [LARGE SCALE GENOMIC DNA]</scope>
    <source>
        <strain evidence="1 2">NCTC10702</strain>
    </source>
</reference>
<evidence type="ECO:0000313" key="1">
    <source>
        <dbReference type="EMBL" id="SUL38094.1"/>
    </source>
</evidence>
<organism evidence="1 2">
    <name type="scientific">Staphylococcus aureus</name>
    <dbReference type="NCBI Taxonomy" id="1280"/>
    <lineage>
        <taxon>Bacteria</taxon>
        <taxon>Bacillati</taxon>
        <taxon>Bacillota</taxon>
        <taxon>Bacilli</taxon>
        <taxon>Bacillales</taxon>
        <taxon>Staphylococcaceae</taxon>
        <taxon>Staphylococcus</taxon>
    </lineage>
</organism>
<dbReference type="EMBL" id="UHBY01000003">
    <property type="protein sequence ID" value="SUL38094.1"/>
    <property type="molecule type" value="Genomic_DNA"/>
</dbReference>
<dbReference type="GO" id="GO:0015031">
    <property type="term" value="P:protein transport"/>
    <property type="evidence" value="ECO:0007669"/>
    <property type="project" value="InterPro"/>
</dbReference>
<protein>
    <submittedName>
        <fullName evidence="1">Accessory secretory protein Asp1</fullName>
    </submittedName>
</protein>
<accession>A0A380EQ39</accession>
<dbReference type="Pfam" id="PF16993">
    <property type="entry name" value="Asp1"/>
    <property type="match status" value="1"/>
</dbReference>
<evidence type="ECO:0000313" key="2">
    <source>
        <dbReference type="Proteomes" id="UP000254116"/>
    </source>
</evidence>